<evidence type="ECO:0000256" key="3">
    <source>
        <dbReference type="SAM" id="MobiDB-lite"/>
    </source>
</evidence>
<dbReference type="EMBL" id="CP151406">
    <property type="protein sequence ID" value="WZJ20108.1"/>
    <property type="molecule type" value="Genomic_DNA"/>
</dbReference>
<accession>A0ABZ2XBU5</accession>
<feature type="compositionally biased region" description="Low complexity" evidence="3">
    <location>
        <begin position="1"/>
        <end position="16"/>
    </location>
</feature>
<dbReference type="PANTHER" id="PTHR38432">
    <property type="entry name" value="TELA-LIKE PROTEIN SAOUHSC_01408"/>
    <property type="match status" value="1"/>
</dbReference>
<protein>
    <submittedName>
        <fullName evidence="4">Toxic anion resistance protein</fullName>
    </submittedName>
</protein>
<gene>
    <name evidence="4" type="ORF">AADV58_09040</name>
</gene>
<evidence type="ECO:0000313" key="4">
    <source>
        <dbReference type="EMBL" id="WZJ20108.1"/>
    </source>
</evidence>
<dbReference type="InterPro" id="IPR008863">
    <property type="entry name" value="Toxic_anion-R_TelA"/>
</dbReference>
<dbReference type="RefSeq" id="WP_341742949.1">
    <property type="nucleotide sequence ID" value="NZ_CP151406.1"/>
</dbReference>
<dbReference type="PIRSF" id="PIRSF026508">
    <property type="entry name" value="TelA"/>
    <property type="match status" value="1"/>
</dbReference>
<organism evidence="4 5">
    <name type="scientific">Azonexus hydrophilus</name>
    <dbReference type="NCBI Taxonomy" id="418702"/>
    <lineage>
        <taxon>Bacteria</taxon>
        <taxon>Pseudomonadati</taxon>
        <taxon>Pseudomonadota</taxon>
        <taxon>Betaproteobacteria</taxon>
        <taxon>Rhodocyclales</taxon>
        <taxon>Azonexaceae</taxon>
        <taxon>Azonexus</taxon>
    </lineage>
</organism>
<keyword evidence="5" id="KW-1185">Reference proteome</keyword>
<proteinExistence type="inferred from homology"/>
<name>A0ABZ2XBU5_9RHOO</name>
<sequence>MSETTVLTPPSVLTPPALTPPEPVAVIEPENAGRMVQLDSKVIPELDAQVEAFISDTLDLDKHSPGFRERVESIHRMGDADAIRAASVSNRMLERPVRLMNDGLFSPGSGIGKGLVELRQKIEALNPAHQGDLFQPRKLLGLIPFGSRIEDYFDKYRSAQGHINAILAGLADGKDELMRDNAAIEQEKMALWETMQRLEQYVYIGKRLDEKLVGRVAEIEAADPEKARIVKEELLFYTRQKVTDLLTQLAVSVQGYLALDMIRKNNLELMKGVDRASTTTISALRTAVMVAQALTNQKLVLEQVKALNTTTENMIVATSELLRTQSAEIHQQASSSMIGVEKLQQSFDNVFATMDSISEYKVKALDNMKLTVDALTGQVERARKYLDQARESEAREAARVATPADGVVRL</sequence>
<reference evidence="4 5" key="1">
    <citation type="submission" date="2024-04" db="EMBL/GenBank/DDBJ databases">
        <title>Dissimilatory iodate-reducing microorganisms contribute to the enrichment of iodine in groundwater.</title>
        <authorList>
            <person name="Jiang Z."/>
        </authorList>
    </citation>
    <scope>NUCLEOTIDE SEQUENCE [LARGE SCALE GENOMIC DNA]</scope>
    <source>
        <strain evidence="4 5">NCP973</strain>
    </source>
</reference>
<dbReference type="Pfam" id="PF05816">
    <property type="entry name" value="TelA"/>
    <property type="match status" value="1"/>
</dbReference>
<dbReference type="PANTHER" id="PTHR38432:SF1">
    <property type="entry name" value="TELA-LIKE PROTEIN SAOUHSC_01408"/>
    <property type="match status" value="1"/>
</dbReference>
<dbReference type="Proteomes" id="UP001479520">
    <property type="component" value="Chromosome"/>
</dbReference>
<evidence type="ECO:0000256" key="1">
    <source>
        <dbReference type="ARBA" id="ARBA00005541"/>
    </source>
</evidence>
<evidence type="ECO:0000256" key="2">
    <source>
        <dbReference type="PIRNR" id="PIRNR026508"/>
    </source>
</evidence>
<comment type="similarity">
    <text evidence="1 2">Belongs to the TelA family.</text>
</comment>
<evidence type="ECO:0000313" key="5">
    <source>
        <dbReference type="Proteomes" id="UP001479520"/>
    </source>
</evidence>
<feature type="region of interest" description="Disordered" evidence="3">
    <location>
        <begin position="1"/>
        <end position="20"/>
    </location>
</feature>